<proteinExistence type="predicted"/>
<dbReference type="Proteomes" id="UP000324800">
    <property type="component" value="Unassembled WGS sequence"/>
</dbReference>
<protein>
    <recommendedName>
        <fullName evidence="3">Tc1-like transposase DDE domain-containing protein</fullName>
    </recommendedName>
</protein>
<sequence>MINWNMMFAEDEKKFLHEEHNGYEFCLYAVDEEKVGDRYSVDFHRKRGVMVWIPISEEQIIHVETVEDKINSDSHCEMIGNDTITSIYMKQCDKFLLLQDNVSAHRANSTIQFLKEHNIERLQIPALKYDSNIIVNLWALIVRRPSTEEKAFNNEEQFWLTIKKIVSKMIKKRNE</sequence>
<evidence type="ECO:0000313" key="2">
    <source>
        <dbReference type="Proteomes" id="UP000324800"/>
    </source>
</evidence>
<dbReference type="Gene3D" id="3.30.420.10">
    <property type="entry name" value="Ribonuclease H-like superfamily/Ribonuclease H"/>
    <property type="match status" value="1"/>
</dbReference>
<dbReference type="InterPro" id="IPR036397">
    <property type="entry name" value="RNaseH_sf"/>
</dbReference>
<evidence type="ECO:0008006" key="3">
    <source>
        <dbReference type="Google" id="ProtNLM"/>
    </source>
</evidence>
<dbReference type="EMBL" id="SNRW01019629">
    <property type="protein sequence ID" value="KAA6366211.1"/>
    <property type="molecule type" value="Genomic_DNA"/>
</dbReference>
<evidence type="ECO:0000313" key="1">
    <source>
        <dbReference type="EMBL" id="KAA6366211.1"/>
    </source>
</evidence>
<dbReference type="GO" id="GO:0003676">
    <property type="term" value="F:nucleic acid binding"/>
    <property type="evidence" value="ECO:0007669"/>
    <property type="project" value="InterPro"/>
</dbReference>
<accession>A0A5J4U8G7</accession>
<reference evidence="1 2" key="1">
    <citation type="submission" date="2019-03" db="EMBL/GenBank/DDBJ databases">
        <title>Single cell metagenomics reveals metabolic interactions within the superorganism composed of flagellate Streblomastix strix and complex community of Bacteroidetes bacteria on its surface.</title>
        <authorList>
            <person name="Treitli S.C."/>
            <person name="Kolisko M."/>
            <person name="Husnik F."/>
            <person name="Keeling P."/>
            <person name="Hampl V."/>
        </authorList>
    </citation>
    <scope>NUCLEOTIDE SEQUENCE [LARGE SCALE GENOMIC DNA]</scope>
    <source>
        <strain evidence="1">ST1C</strain>
    </source>
</reference>
<dbReference type="AlphaFoldDB" id="A0A5J4U8G7"/>
<name>A0A5J4U8G7_9EUKA</name>
<comment type="caution">
    <text evidence="1">The sequence shown here is derived from an EMBL/GenBank/DDBJ whole genome shotgun (WGS) entry which is preliminary data.</text>
</comment>
<organism evidence="1 2">
    <name type="scientific">Streblomastix strix</name>
    <dbReference type="NCBI Taxonomy" id="222440"/>
    <lineage>
        <taxon>Eukaryota</taxon>
        <taxon>Metamonada</taxon>
        <taxon>Preaxostyla</taxon>
        <taxon>Oxymonadida</taxon>
        <taxon>Streblomastigidae</taxon>
        <taxon>Streblomastix</taxon>
    </lineage>
</organism>
<gene>
    <name evidence="1" type="ORF">EZS28_038262</name>
</gene>